<proteinExistence type="predicted"/>
<name>A0A1D6H389_MAIZE</name>
<evidence type="ECO:0000313" key="1">
    <source>
        <dbReference type="EMBL" id="AQK69301.1"/>
    </source>
</evidence>
<dbReference type="AlphaFoldDB" id="A0A1D6H389"/>
<dbReference type="EMBL" id="CM000781">
    <property type="protein sequence ID" value="AQK69301.1"/>
    <property type="molecule type" value="Genomic_DNA"/>
</dbReference>
<protein>
    <submittedName>
        <fullName evidence="1">AUGMIN subunit 6</fullName>
    </submittedName>
</protein>
<organism evidence="1">
    <name type="scientific">Zea mays</name>
    <name type="common">Maize</name>
    <dbReference type="NCBI Taxonomy" id="4577"/>
    <lineage>
        <taxon>Eukaryota</taxon>
        <taxon>Viridiplantae</taxon>
        <taxon>Streptophyta</taxon>
        <taxon>Embryophyta</taxon>
        <taxon>Tracheophyta</taxon>
        <taxon>Spermatophyta</taxon>
        <taxon>Magnoliopsida</taxon>
        <taxon>Liliopsida</taxon>
        <taxon>Poales</taxon>
        <taxon>Poaceae</taxon>
        <taxon>PACMAD clade</taxon>
        <taxon>Panicoideae</taxon>
        <taxon>Andropogonodae</taxon>
        <taxon>Andropogoneae</taxon>
        <taxon>Tripsacinae</taxon>
        <taxon>Zea</taxon>
    </lineage>
</organism>
<gene>
    <name evidence="1" type="ORF">ZEAMMB73_Zm00001d015693</name>
</gene>
<accession>A0A1D6H389</accession>
<reference evidence="1" key="1">
    <citation type="submission" date="2015-12" db="EMBL/GenBank/DDBJ databases">
        <title>Update maize B73 reference genome by single molecule sequencing technologies.</title>
        <authorList>
            <consortium name="Maize Genome Sequencing Project"/>
            <person name="Ware D."/>
        </authorList>
    </citation>
    <scope>NUCLEOTIDE SEQUENCE</scope>
    <source>
        <tissue evidence="1">Seedling</tissue>
    </source>
</reference>
<sequence>MAAAAQGHSSGTISVFGLWRWICWG</sequence>